<evidence type="ECO:0000313" key="14">
    <source>
        <dbReference type="RefSeq" id="XP_027278514.1"/>
    </source>
</evidence>
<dbReference type="OrthoDB" id="9532236at2759"/>
<feature type="signal peptide" evidence="10">
    <location>
        <begin position="1"/>
        <end position="23"/>
    </location>
</feature>
<feature type="region of interest" description="Disordered" evidence="11">
    <location>
        <begin position="65"/>
        <end position="91"/>
    </location>
</feature>
<dbReference type="AlphaFoldDB" id="A0A9J7G7Q1"/>
<keyword evidence="9" id="KW-1015">Disulfide bond</keyword>
<evidence type="ECO:0000256" key="8">
    <source>
        <dbReference type="ARBA" id="ARBA00023022"/>
    </source>
</evidence>
<dbReference type="InterPro" id="IPR025933">
    <property type="entry name" value="Beta_defensin_dom"/>
</dbReference>
<dbReference type="PANTHER" id="PTHR15001:SF5">
    <property type="entry name" value="BETA-DEFENSIN"/>
    <property type="match status" value="1"/>
</dbReference>
<name>A0A9J7G7Q1_CRIGR</name>
<evidence type="ECO:0000256" key="10">
    <source>
        <dbReference type="RuleBase" id="RU231113"/>
    </source>
</evidence>
<evidence type="ECO:0000256" key="5">
    <source>
        <dbReference type="ARBA" id="ARBA00022529"/>
    </source>
</evidence>
<keyword evidence="4 10" id="KW-0964">Secreted</keyword>
<keyword evidence="6 10" id="KW-0732">Signal</keyword>
<evidence type="ECO:0000256" key="4">
    <source>
        <dbReference type="ARBA" id="ARBA00022525"/>
    </source>
</evidence>
<reference evidence="13" key="2">
    <citation type="journal article" date="2020" name="Biotechnol. Bioeng.">
        <title>Chromosome-scale scaffolds for the Chinese hamster reference genome assembly to facilitate the study of the CHO epigenome.</title>
        <authorList>
            <person name="Hilliard W."/>
            <person name="MacDonald M."/>
            <person name="Lee K.H."/>
        </authorList>
    </citation>
    <scope>NUCLEOTIDE SEQUENCE [LARGE SCALE GENOMIC DNA]</scope>
    <source>
        <strain evidence="13">17A/GY</strain>
    </source>
</reference>
<feature type="chain" id="PRO_5039962504" description="Beta-defensin" evidence="10">
    <location>
        <begin position="24"/>
        <end position="91"/>
    </location>
</feature>
<feature type="domain" description="Beta-defensin" evidence="12">
    <location>
        <begin position="25"/>
        <end position="54"/>
    </location>
</feature>
<dbReference type="OMA" id="DSPEDCW"/>
<keyword evidence="7 10" id="KW-0211">Defensin</keyword>
<evidence type="ECO:0000256" key="6">
    <source>
        <dbReference type="ARBA" id="ARBA00022729"/>
    </source>
</evidence>
<organism evidence="13 14">
    <name type="scientific">Cricetulus griseus</name>
    <name type="common">Chinese hamster</name>
    <name type="synonym">Cricetulus barabensis griseus</name>
    <dbReference type="NCBI Taxonomy" id="10029"/>
    <lineage>
        <taxon>Eukaryota</taxon>
        <taxon>Metazoa</taxon>
        <taxon>Chordata</taxon>
        <taxon>Craniata</taxon>
        <taxon>Vertebrata</taxon>
        <taxon>Euteleostomi</taxon>
        <taxon>Mammalia</taxon>
        <taxon>Eutheria</taxon>
        <taxon>Euarchontoglires</taxon>
        <taxon>Glires</taxon>
        <taxon>Rodentia</taxon>
        <taxon>Myomorpha</taxon>
        <taxon>Muroidea</taxon>
        <taxon>Cricetidae</taxon>
        <taxon>Cricetinae</taxon>
        <taxon>Cricetulus</taxon>
    </lineage>
</organism>
<protein>
    <recommendedName>
        <fullName evidence="10">Beta-defensin</fullName>
    </recommendedName>
</protein>
<sequence>MKTAVLAMALWLLLLSQVVPGNTERCWKNQGACRSKCNKEEKLYILCSYSKLCCVKPKKVPLLSENRNWHSKTQGDRNEGGPTQNLTSAVP</sequence>
<evidence type="ECO:0000259" key="12">
    <source>
        <dbReference type="Pfam" id="PF13841"/>
    </source>
</evidence>
<dbReference type="GO" id="GO:0042742">
    <property type="term" value="P:defense response to bacterium"/>
    <property type="evidence" value="ECO:0007669"/>
    <property type="project" value="UniProtKB-UniRule"/>
</dbReference>
<feature type="compositionally biased region" description="Polar residues" evidence="11">
    <location>
        <begin position="81"/>
        <end position="91"/>
    </location>
</feature>
<proteinExistence type="inferred from homology"/>
<evidence type="ECO:0000256" key="1">
    <source>
        <dbReference type="ARBA" id="ARBA00002878"/>
    </source>
</evidence>
<comment type="similarity">
    <text evidence="3 10">Belongs to the beta-defensin family.</text>
</comment>
<dbReference type="GeneID" id="100774761"/>
<dbReference type="InterPro" id="IPR050544">
    <property type="entry name" value="Beta-defensin"/>
</dbReference>
<keyword evidence="13" id="KW-1185">Reference proteome</keyword>
<dbReference type="Proteomes" id="UP001108280">
    <property type="component" value="Chromosome 6"/>
</dbReference>
<reference evidence="13" key="1">
    <citation type="journal article" date="2018" name="Biotechnol. Bioeng.">
        <title>A reference genome of the Chinese hamster based on a hybrid assembly strategy.</title>
        <authorList>
            <person name="Rupp O."/>
            <person name="MacDonald M.L."/>
            <person name="Li S."/>
            <person name="Dhiman H."/>
            <person name="Polson S."/>
            <person name="Griep S."/>
            <person name="Heffner K."/>
            <person name="Hernandez I."/>
            <person name="Brinkrolf K."/>
            <person name="Jadhav V."/>
            <person name="Samoudi M."/>
            <person name="Hao H."/>
            <person name="Kingham B."/>
            <person name="Goesmann A."/>
            <person name="Betenbaugh M.J."/>
            <person name="Lewis N.E."/>
            <person name="Borth N."/>
            <person name="Lee K.H."/>
        </authorList>
    </citation>
    <scope>NUCLEOTIDE SEQUENCE [LARGE SCALE GENOMIC DNA]</scope>
    <source>
        <strain evidence="13">17A/GY</strain>
    </source>
</reference>
<dbReference type="KEGG" id="cge:100774761"/>
<dbReference type="PANTHER" id="PTHR15001">
    <property type="entry name" value="BETA-DEFENSIN 123-RELATED"/>
    <property type="match status" value="1"/>
</dbReference>
<comment type="subcellular location">
    <subcellularLocation>
        <location evidence="2 10">Secreted</location>
    </subcellularLocation>
</comment>
<evidence type="ECO:0000313" key="13">
    <source>
        <dbReference type="Proteomes" id="UP001108280"/>
    </source>
</evidence>
<dbReference type="Gene3D" id="3.10.360.10">
    <property type="entry name" value="Antimicrobial Peptide, Beta-defensin 2, Chain A"/>
    <property type="match status" value="1"/>
</dbReference>
<dbReference type="RefSeq" id="XP_027278514.1">
    <property type="nucleotide sequence ID" value="XM_027422713.2"/>
</dbReference>
<evidence type="ECO:0000256" key="11">
    <source>
        <dbReference type="SAM" id="MobiDB-lite"/>
    </source>
</evidence>
<dbReference type="GO" id="GO:0005576">
    <property type="term" value="C:extracellular region"/>
    <property type="evidence" value="ECO:0007669"/>
    <property type="project" value="UniProtKB-SubCell"/>
</dbReference>
<accession>A0A9J7G7Q1</accession>
<keyword evidence="8 10" id="KW-0044">Antibiotic</keyword>
<gene>
    <name evidence="14" type="primary">LOC100774761</name>
</gene>
<evidence type="ECO:0000256" key="7">
    <source>
        <dbReference type="ARBA" id="ARBA00022940"/>
    </source>
</evidence>
<dbReference type="RefSeq" id="XP_003502351.1">
    <property type="nucleotide sequence ID" value="XM_003502303.3"/>
</dbReference>
<evidence type="ECO:0000256" key="9">
    <source>
        <dbReference type="ARBA" id="ARBA00023157"/>
    </source>
</evidence>
<comment type="function">
    <text evidence="1 10">Has antibacterial activity.</text>
</comment>
<evidence type="ECO:0000256" key="3">
    <source>
        <dbReference type="ARBA" id="ARBA00007371"/>
    </source>
</evidence>
<keyword evidence="5 10" id="KW-0929">Antimicrobial</keyword>
<dbReference type="Pfam" id="PF13841">
    <property type="entry name" value="Defensin_beta_2"/>
    <property type="match status" value="1"/>
</dbReference>
<dbReference type="GO" id="GO:0045087">
    <property type="term" value="P:innate immune response"/>
    <property type="evidence" value="ECO:0007669"/>
    <property type="project" value="InterPro"/>
</dbReference>
<evidence type="ECO:0000256" key="2">
    <source>
        <dbReference type="ARBA" id="ARBA00004613"/>
    </source>
</evidence>
<reference evidence="14" key="3">
    <citation type="submission" date="2025-08" db="UniProtKB">
        <authorList>
            <consortium name="RefSeq"/>
        </authorList>
    </citation>
    <scope>IDENTIFICATION</scope>
    <source>
        <strain evidence="14">17A/GY</strain>
        <tissue evidence="14">Liver</tissue>
    </source>
</reference>